<dbReference type="EMBL" id="JAACJM010000014">
    <property type="protein sequence ID" value="KAF5369036.1"/>
    <property type="molecule type" value="Genomic_DNA"/>
</dbReference>
<sequence>MELLAICIKKLKGLNKVRLTEAHFIWTEPHSKRLRVSLTIQKEVLTNTILEQTFEIEYLVQYGQCPDCTRLAAKNTWKALVQVRQKVSHKRTFLFLEQLILKHSAQKDTISVKEVKDGLDFFYSQRSHAIKMVEFLNSVVPVRSKSSEQLLSSDTHSNTANYKFTYSVEIIPLCKDDLVCIPPKLARQLGNISPLTLCARIGNSVQLIDPATLQIAEVTSPVYWRAPFDSLATVSDLVEFTVLDIDPDGRTRGKHILADAQVALAGAFRSSRGAGKNDDEEMMDYESSGNTNQIFHTRTHLGAILQPGDTALGYFLTNSNYNSDDFASLPADRIPDIILVKKTYPNRRKKNKPRNWKLRSIGKEEGEEGETGGGRGVVGRMGGRDQKKVEEDYELFLRDLEEDEEMRGAVNLYKASSSDVKMKTDGKKGPRQPQYAMDVDEKSAVPEAEDEKEEEEADFPDIKLDELLEDFDEMTLGGDGEETSTRCLAGLARRMATEAPRSPTRAVLVKNLPPAFSVSKLLALKGVGGPIESIVMPPESNEVKILYVQTGRATGVIKAGEEGALVMDGQTLDVNLTRTEALPVEVVAAIALKSASRKIGLQVPEQFKTETALEAEMKRFGEIERIWIEQGGNKATVTFLNIKDALKAHKALRVEKAWEAHPVHFMSDRMQLLPKKADSKDGRHSVLLQNLPFDITLPRLLTSLRGILPWSNGEPLMYVSMMENNAFLKFRNSTCSEMFYNTYKPTRRIQKSWPKNNHSPTLSQVTASKLGATRTLFIRDFNDPRINHERLHKDFNKFGAIVRAYVDVPNRRAWVEFVDILSPCKAIRNIQENSHDYSIYAGARVEFAYHHQLGQMHAPLRPIKIPAVDGQKASPPPVTESASPIIPESQNVDTAAEASQ</sequence>
<dbReference type="GO" id="GO:0005737">
    <property type="term" value="C:cytoplasm"/>
    <property type="evidence" value="ECO:0007669"/>
    <property type="project" value="UniProtKB-SubCell"/>
</dbReference>
<evidence type="ECO:0000313" key="13">
    <source>
        <dbReference type="Proteomes" id="UP000559256"/>
    </source>
</evidence>
<keyword evidence="7" id="KW-0653">Protein transport</keyword>
<dbReference type="InterPro" id="IPR000504">
    <property type="entry name" value="RRM_dom"/>
</dbReference>
<dbReference type="InterPro" id="IPR012677">
    <property type="entry name" value="Nucleotide-bd_a/b_plait_sf"/>
</dbReference>
<dbReference type="GO" id="GO:0043023">
    <property type="term" value="F:ribosomal large subunit binding"/>
    <property type="evidence" value="ECO:0007669"/>
    <property type="project" value="InterPro"/>
</dbReference>
<dbReference type="Gene3D" id="3.30.70.330">
    <property type="match status" value="2"/>
</dbReference>
<gene>
    <name evidence="12" type="ORF">D9758_002961</name>
</gene>
<feature type="compositionally biased region" description="Basic residues" evidence="10">
    <location>
        <begin position="348"/>
        <end position="357"/>
    </location>
</feature>
<evidence type="ECO:0000256" key="6">
    <source>
        <dbReference type="ARBA" id="ARBA00022490"/>
    </source>
</evidence>
<proteinExistence type="inferred from homology"/>
<evidence type="ECO:0000256" key="9">
    <source>
        <dbReference type="PROSITE-ProRule" id="PRU00176"/>
    </source>
</evidence>
<dbReference type="Pfam" id="PF04981">
    <property type="entry name" value="NMD3"/>
    <property type="match status" value="1"/>
</dbReference>
<accession>A0A8H5LTP3</accession>
<dbReference type="SUPFAM" id="SSF54928">
    <property type="entry name" value="RNA-binding domain, RBD"/>
    <property type="match status" value="2"/>
</dbReference>
<dbReference type="InterPro" id="IPR039768">
    <property type="entry name" value="Nmd3"/>
</dbReference>
<evidence type="ECO:0000256" key="8">
    <source>
        <dbReference type="ARBA" id="ARBA00023242"/>
    </source>
</evidence>
<keyword evidence="8" id="KW-0539">Nucleus</keyword>
<dbReference type="GO" id="GO:0015031">
    <property type="term" value="P:protein transport"/>
    <property type="evidence" value="ECO:0007669"/>
    <property type="project" value="UniProtKB-KW"/>
</dbReference>
<keyword evidence="9" id="KW-0694">RNA-binding</keyword>
<feature type="region of interest" description="Disordered" evidence="10">
    <location>
        <begin position="420"/>
        <end position="458"/>
    </location>
</feature>
<feature type="compositionally biased region" description="Acidic residues" evidence="10">
    <location>
        <begin position="447"/>
        <end position="458"/>
    </location>
</feature>
<comment type="similarity">
    <text evidence="3">Belongs to the NMD3 family.</text>
</comment>
<dbReference type="Pfam" id="PF21193">
    <property type="entry name" value="NMD_SH3"/>
    <property type="match status" value="1"/>
</dbReference>
<dbReference type="OrthoDB" id="203821at2759"/>
<feature type="region of interest" description="Disordered" evidence="10">
    <location>
        <begin position="348"/>
        <end position="383"/>
    </location>
</feature>
<keyword evidence="5" id="KW-0813">Transport</keyword>
<evidence type="ECO:0000256" key="5">
    <source>
        <dbReference type="ARBA" id="ARBA00022448"/>
    </source>
</evidence>
<evidence type="ECO:0000256" key="4">
    <source>
        <dbReference type="ARBA" id="ARBA00017035"/>
    </source>
</evidence>
<dbReference type="InterPro" id="IPR035979">
    <property type="entry name" value="RBD_domain_sf"/>
</dbReference>
<reference evidence="12 13" key="1">
    <citation type="journal article" date="2020" name="ISME J.">
        <title>Uncovering the hidden diversity of litter-decomposition mechanisms in mushroom-forming fungi.</title>
        <authorList>
            <person name="Floudas D."/>
            <person name="Bentzer J."/>
            <person name="Ahren D."/>
            <person name="Johansson T."/>
            <person name="Persson P."/>
            <person name="Tunlid A."/>
        </authorList>
    </citation>
    <scope>NUCLEOTIDE SEQUENCE [LARGE SCALE GENOMIC DNA]</scope>
    <source>
        <strain evidence="12 13">CBS 291.85</strain>
    </source>
</reference>
<comment type="subcellular location">
    <subcellularLocation>
        <location evidence="2">Cytoplasm</location>
    </subcellularLocation>
    <subcellularLocation>
        <location evidence="1">Nucleus</location>
    </subcellularLocation>
</comment>
<feature type="compositionally biased region" description="Gly residues" evidence="10">
    <location>
        <begin position="371"/>
        <end position="381"/>
    </location>
</feature>
<keyword evidence="13" id="KW-1185">Reference proteome</keyword>
<protein>
    <recommendedName>
        <fullName evidence="4">60S ribosomal export protein NMD3</fullName>
    </recommendedName>
</protein>
<keyword evidence="6" id="KW-0963">Cytoplasm</keyword>
<organism evidence="12 13">
    <name type="scientific">Tetrapyrgos nigripes</name>
    <dbReference type="NCBI Taxonomy" id="182062"/>
    <lineage>
        <taxon>Eukaryota</taxon>
        <taxon>Fungi</taxon>
        <taxon>Dikarya</taxon>
        <taxon>Basidiomycota</taxon>
        <taxon>Agaricomycotina</taxon>
        <taxon>Agaricomycetes</taxon>
        <taxon>Agaricomycetidae</taxon>
        <taxon>Agaricales</taxon>
        <taxon>Marasmiineae</taxon>
        <taxon>Marasmiaceae</taxon>
        <taxon>Tetrapyrgos</taxon>
    </lineage>
</organism>
<evidence type="ECO:0000259" key="11">
    <source>
        <dbReference type="PROSITE" id="PS50102"/>
    </source>
</evidence>
<dbReference type="InterPro" id="IPR048899">
    <property type="entry name" value="NMD_SH3"/>
</dbReference>
<dbReference type="PANTHER" id="PTHR12746:SF2">
    <property type="entry name" value="60S RIBOSOMAL EXPORT PROTEIN NMD3"/>
    <property type="match status" value="1"/>
</dbReference>
<evidence type="ECO:0000256" key="3">
    <source>
        <dbReference type="ARBA" id="ARBA00009794"/>
    </source>
</evidence>
<dbReference type="Proteomes" id="UP000559256">
    <property type="component" value="Unassembled WGS sequence"/>
</dbReference>
<evidence type="ECO:0000256" key="10">
    <source>
        <dbReference type="SAM" id="MobiDB-lite"/>
    </source>
</evidence>
<dbReference type="InterPro" id="IPR048898">
    <property type="entry name" value="OB_NMD3"/>
</dbReference>
<evidence type="ECO:0000256" key="7">
    <source>
        <dbReference type="ARBA" id="ARBA00022927"/>
    </source>
</evidence>
<feature type="domain" description="RRM" evidence="11">
    <location>
        <begin position="774"/>
        <end position="852"/>
    </location>
</feature>
<dbReference type="GO" id="GO:0003723">
    <property type="term" value="F:RNA binding"/>
    <property type="evidence" value="ECO:0007669"/>
    <property type="project" value="UniProtKB-UniRule"/>
</dbReference>
<dbReference type="InterPro" id="IPR007064">
    <property type="entry name" value="Nmd3_N"/>
</dbReference>
<dbReference type="GO" id="GO:0000055">
    <property type="term" value="P:ribosomal large subunit export from nucleus"/>
    <property type="evidence" value="ECO:0007669"/>
    <property type="project" value="TreeGrafter"/>
</dbReference>
<feature type="compositionally biased region" description="Polar residues" evidence="10">
    <location>
        <begin position="888"/>
        <end position="900"/>
    </location>
</feature>
<evidence type="ECO:0000256" key="1">
    <source>
        <dbReference type="ARBA" id="ARBA00004123"/>
    </source>
</evidence>
<dbReference type="PROSITE" id="PS50102">
    <property type="entry name" value="RRM"/>
    <property type="match status" value="1"/>
</dbReference>
<name>A0A8H5LTP3_9AGAR</name>
<comment type="caution">
    <text evidence="12">The sequence shown here is derived from an EMBL/GenBank/DDBJ whole genome shotgun (WGS) entry which is preliminary data.</text>
</comment>
<dbReference type="Pfam" id="PF21192">
    <property type="entry name" value="OB_NMD3"/>
    <property type="match status" value="1"/>
</dbReference>
<evidence type="ECO:0000256" key="2">
    <source>
        <dbReference type="ARBA" id="ARBA00004496"/>
    </source>
</evidence>
<dbReference type="PANTHER" id="PTHR12746">
    <property type="entry name" value="NONSENSE-MEDIATED MRNA DECAY PROTEIN 3"/>
    <property type="match status" value="1"/>
</dbReference>
<dbReference type="GO" id="GO:0005634">
    <property type="term" value="C:nucleus"/>
    <property type="evidence" value="ECO:0007669"/>
    <property type="project" value="UniProtKB-SubCell"/>
</dbReference>
<evidence type="ECO:0000313" key="12">
    <source>
        <dbReference type="EMBL" id="KAF5369036.1"/>
    </source>
</evidence>
<dbReference type="AlphaFoldDB" id="A0A8H5LTP3"/>
<feature type="region of interest" description="Disordered" evidence="10">
    <location>
        <begin position="867"/>
        <end position="900"/>
    </location>
</feature>